<organism evidence="1 2">
    <name type="scientific">Cryoendolithus antarcticus</name>
    <dbReference type="NCBI Taxonomy" id="1507870"/>
    <lineage>
        <taxon>Eukaryota</taxon>
        <taxon>Fungi</taxon>
        <taxon>Dikarya</taxon>
        <taxon>Ascomycota</taxon>
        <taxon>Pezizomycotina</taxon>
        <taxon>Dothideomycetes</taxon>
        <taxon>Dothideomycetidae</taxon>
        <taxon>Cladosporiales</taxon>
        <taxon>Cladosporiaceae</taxon>
        <taxon>Cryoendolithus</taxon>
    </lineage>
</organism>
<protein>
    <submittedName>
        <fullName evidence="1">Uncharacterized protein</fullName>
    </submittedName>
</protein>
<reference evidence="2" key="1">
    <citation type="submission" date="2017-03" db="EMBL/GenBank/DDBJ databases">
        <title>Genomes of endolithic fungi from Antarctica.</title>
        <authorList>
            <person name="Coleine C."/>
            <person name="Masonjones S."/>
            <person name="Stajich J.E."/>
        </authorList>
    </citation>
    <scope>NUCLEOTIDE SEQUENCE [LARGE SCALE GENOMIC DNA]</scope>
    <source>
        <strain evidence="2">CCFEE 5527</strain>
    </source>
</reference>
<gene>
    <name evidence="1" type="ORF">B0A48_01493</name>
</gene>
<sequence length="105" mass="12009">MFPELYGGFMESEVRGMVATPPRGRIIEWCKDLLEEQDNPYRAVPQKKEDYQYGLDDALIPEPGESASLCHDGGDRLDDVAARNRGGPFPKWSKNGETRHIFEFY</sequence>
<name>A0A1V8TPJ7_9PEZI</name>
<accession>A0A1V8TPJ7</accession>
<comment type="caution">
    <text evidence="1">The sequence shown here is derived from an EMBL/GenBank/DDBJ whole genome shotgun (WGS) entry which is preliminary data.</text>
</comment>
<dbReference type="AlphaFoldDB" id="A0A1V8TPJ7"/>
<evidence type="ECO:0000313" key="1">
    <source>
        <dbReference type="EMBL" id="OQO13265.1"/>
    </source>
</evidence>
<dbReference type="EMBL" id="NAJO01000003">
    <property type="protein sequence ID" value="OQO13265.1"/>
    <property type="molecule type" value="Genomic_DNA"/>
</dbReference>
<dbReference type="Proteomes" id="UP000192596">
    <property type="component" value="Unassembled WGS sequence"/>
</dbReference>
<proteinExistence type="predicted"/>
<evidence type="ECO:0000313" key="2">
    <source>
        <dbReference type="Proteomes" id="UP000192596"/>
    </source>
</evidence>
<keyword evidence="2" id="KW-1185">Reference proteome</keyword>
<dbReference type="InParanoid" id="A0A1V8TPJ7"/>